<evidence type="ECO:0008006" key="3">
    <source>
        <dbReference type="Google" id="ProtNLM"/>
    </source>
</evidence>
<sequence length="631" mass="69138">MQQGHCDVLQTLALARKMVGDLAGANQTIGPALDLPEAGFFVRRTALAMALEVATADPIQSAFELRPNPNLEALKRAISYLTPRKERLWDIQSTEARADTLVHLAYAYNLSGQAEEALKLVEEARHADALSPKLLCVTLDAYRRLDRLDEILVKGRAWLDQLEEEALILVTEVASDAGDVALVDAAIAAIQRVPCSEPKVLDVMQAMRWNALCRSKGGRAQATAEVKAVNWTSTDSLPLICGGARILHLVGEDAECDAATTRAKELVPDLSQGPAALQLADLYYAVRKYAEAARIYEKFAPLGHRTELHVRLLACYVRSGARKKARQLLTALPGDWAADDHVRGLALELGQQAADWDFIVPLADRQCESAPKSSGGWLLKLVLDLKTKRMLRFHQDLEALPDELEGPHRQIAQLASLELKYDRRESGMLRLYRQFRRNMDALEAASGYFVGFVACRANLPNMEESLLAVVPGSTVQLQDEFGAVLTISLDPENSESLPNRDGFYPHDSGEVQALLGAALGAEVELPGGLGTTRAYTVQSITSAYRHLLQVAQERVQTSMSKDSVFFSVPVPTKEDGADFSHVHAVLKRQSDYSKMVMDAYQNGPLTLGIVARMLGRSVVDVVTGWPNSGPK</sequence>
<feature type="non-terminal residue" evidence="1">
    <location>
        <position position="631"/>
    </location>
</feature>
<dbReference type="EMBL" id="VYSB01000072">
    <property type="protein sequence ID" value="MYZ54199.1"/>
    <property type="molecule type" value="Genomic_DNA"/>
</dbReference>
<organism evidence="1 2">
    <name type="scientific">Malikia spinosa</name>
    <dbReference type="NCBI Taxonomy" id="86180"/>
    <lineage>
        <taxon>Bacteria</taxon>
        <taxon>Pseudomonadati</taxon>
        <taxon>Pseudomonadota</taxon>
        <taxon>Betaproteobacteria</taxon>
        <taxon>Burkholderiales</taxon>
        <taxon>Comamonadaceae</taxon>
        <taxon>Malikia</taxon>
    </lineage>
</organism>
<dbReference type="Gene3D" id="1.25.40.10">
    <property type="entry name" value="Tetratricopeptide repeat domain"/>
    <property type="match status" value="1"/>
</dbReference>
<dbReference type="AlphaFoldDB" id="A0A7C9NE98"/>
<dbReference type="Proteomes" id="UP000481947">
    <property type="component" value="Unassembled WGS sequence"/>
</dbReference>
<proteinExistence type="predicted"/>
<comment type="caution">
    <text evidence="1">The sequence shown here is derived from an EMBL/GenBank/DDBJ whole genome shotgun (WGS) entry which is preliminary data.</text>
</comment>
<protein>
    <recommendedName>
        <fullName evidence="3">Tetratricopeptide repeat protein</fullName>
    </recommendedName>
</protein>
<dbReference type="InterPro" id="IPR011990">
    <property type="entry name" value="TPR-like_helical_dom_sf"/>
</dbReference>
<dbReference type="RefSeq" id="WP_161126630.1">
    <property type="nucleotide sequence ID" value="NZ_VYSB01000072.1"/>
</dbReference>
<evidence type="ECO:0000313" key="1">
    <source>
        <dbReference type="EMBL" id="MYZ54199.1"/>
    </source>
</evidence>
<dbReference type="SUPFAM" id="SSF48452">
    <property type="entry name" value="TPR-like"/>
    <property type="match status" value="1"/>
</dbReference>
<reference evidence="1 2" key="1">
    <citation type="submission" date="2019-09" db="EMBL/GenBank/DDBJ databases">
        <title>Identification of Malikia spinosa a prominent benzene-, toluene-, and ethylbenzene-degrading bacterium: enrichment, isolation and whole genome sequencing.</title>
        <authorList>
            <person name="Tancsics A."/>
            <person name="Revesz F."/>
            <person name="Kriszt B."/>
        </authorList>
    </citation>
    <scope>NUCLEOTIDE SEQUENCE [LARGE SCALE GENOMIC DNA]</scope>
    <source>
        <strain evidence="1 2">AB6</strain>
    </source>
</reference>
<evidence type="ECO:0000313" key="2">
    <source>
        <dbReference type="Proteomes" id="UP000481947"/>
    </source>
</evidence>
<name>A0A7C9NE98_9BURK</name>
<gene>
    <name evidence="1" type="ORF">F5985_19285</name>
</gene>
<accession>A0A7C9NE98</accession>